<gene>
    <name evidence="1" type="ORF">AAV99_08955</name>
</gene>
<evidence type="ECO:0000313" key="2">
    <source>
        <dbReference type="Proteomes" id="UP000053455"/>
    </source>
</evidence>
<comment type="caution">
    <text evidence="1">The sequence shown here is derived from an EMBL/GenBank/DDBJ whole genome shotgun (WGS) entry which is preliminary data.</text>
</comment>
<dbReference type="STRING" id="874156.GCA_001021555_01527"/>
<evidence type="ECO:0000313" key="1">
    <source>
        <dbReference type="EMBL" id="KLI63826.1"/>
    </source>
</evidence>
<dbReference type="AlphaFoldDB" id="A0A0H0XPB7"/>
<protein>
    <submittedName>
        <fullName evidence="1">Uncharacterized protein</fullName>
    </submittedName>
</protein>
<dbReference type="PATRIC" id="fig|874156.12.peg.1837"/>
<organism evidence="1 2">
    <name type="scientific">Aurantiacibacter marinus</name>
    <dbReference type="NCBI Taxonomy" id="874156"/>
    <lineage>
        <taxon>Bacteria</taxon>
        <taxon>Pseudomonadati</taxon>
        <taxon>Pseudomonadota</taxon>
        <taxon>Alphaproteobacteria</taxon>
        <taxon>Sphingomonadales</taxon>
        <taxon>Erythrobacteraceae</taxon>
        <taxon>Aurantiacibacter</taxon>
    </lineage>
</organism>
<accession>A0A0H0XPB7</accession>
<reference evidence="1 2" key="1">
    <citation type="submission" date="2015-04" db="EMBL/GenBank/DDBJ databases">
        <title>The draft genome sequence of Erythrobacter marinus HWDM-33.</title>
        <authorList>
            <person name="Zhuang L."/>
            <person name="Liu Y."/>
            <person name="Shao Z."/>
        </authorList>
    </citation>
    <scope>NUCLEOTIDE SEQUENCE [LARGE SCALE GENOMIC DNA]</scope>
    <source>
        <strain evidence="1 2">HWDM-33</strain>
    </source>
</reference>
<keyword evidence="2" id="KW-1185">Reference proteome</keyword>
<dbReference type="EMBL" id="LBHU01000002">
    <property type="protein sequence ID" value="KLI63826.1"/>
    <property type="molecule type" value="Genomic_DNA"/>
</dbReference>
<dbReference type="Proteomes" id="UP000053455">
    <property type="component" value="Unassembled WGS sequence"/>
</dbReference>
<sequence>MKARLKEDRAMRDVAKSLVTNDLHHLRGDVQAQSIASRFAGRMREGAEGLAEDTTDFARENPGRLGSAAGLGLSLLFAWLFRDQISELVEKHWHHVEEFADQVTSRDD</sequence>
<name>A0A0H0XPB7_9SPHN</name>
<proteinExistence type="predicted"/>